<sequence length="717" mass="77718">MNWTAITLAGVLALMAGGVQAESVRTESYSWKTIPFQGGGFVDGFLYHPKTPNILYARTDVGGAYRYDYGNRRWVPLMDGFGRDDWDCFGVMTFAVDPNAPQRLYATCGLYLSDRAPDGGVIRSEDQGATWQKTTLKGIKLGGNAMGRGAGERLQVDPSNGDVLWLGTPQNGLLKSTDRGRSFSRMAAFVPKAVTTVLIDGKTIYAGSGETGDGLYHSVDGGETFRKIEGSPKMIPHQMALDADGTLYVTFADALGPWGVSDGAVWKLKGDVWTDISPAKPTKALTFGYSGLDLDRQHPGTIVVATTNRYSGGGDDIYLSRDGGATWKPFKDQAEHKADGHPWLLNYMKGDDEDSTARKEMGHWMDALKINPFNSDELLYGTGYGVWMTRNLSALETGGSVVFDFENENFEETVILGLESPPKGPKVLMAAGDVSGSAWHDLSQTPSRGLFSPTHETNQDVAFAALAPNIIVRSADNENISGYISYDGADSWQPLPAEPPPLQTKDWNNNRAGKIAISAKGKTMIWVPENHPAYHSSDGGKTWTLSKGWPAPQRGQEAVADKVNDATFYMFDRAAGQVLVSRDRGQSFGLLAGGLPAGNGQLRAAPGFEEELWLASGAALYRIRNGQPVAIAGVDQAWQVTFGKAAKGHKYPAVFLWGKLGGEEGLWRSDDEGTHWTRINTDATRFGQMRAIAGDPREHGVLYIAPDGRGIMVGRPQ</sequence>
<evidence type="ECO:0000256" key="6">
    <source>
        <dbReference type="ARBA" id="ARBA00037986"/>
    </source>
</evidence>
<dbReference type="RefSeq" id="WP_006275329.1">
    <property type="nucleotide sequence ID" value="NZ_GL883081.1"/>
</dbReference>
<evidence type="ECO:0000256" key="7">
    <source>
        <dbReference type="SAM" id="SignalP"/>
    </source>
</evidence>
<evidence type="ECO:0000313" key="8">
    <source>
        <dbReference type="EMBL" id="EGF89208.1"/>
    </source>
</evidence>
<dbReference type="EMBL" id="GL883081">
    <property type="protein sequence ID" value="EGF89208.1"/>
    <property type="molecule type" value="Genomic_DNA"/>
</dbReference>
<dbReference type="PANTHER" id="PTHR43739">
    <property type="entry name" value="XYLOGLUCANASE (EUROFUNG)"/>
    <property type="match status" value="1"/>
</dbReference>
<dbReference type="AlphaFoldDB" id="F4QTQ8"/>
<dbReference type="InterPro" id="IPR015943">
    <property type="entry name" value="WD40/YVTN_repeat-like_dom_sf"/>
</dbReference>
<reference evidence="9" key="1">
    <citation type="submission" date="2011-03" db="EMBL/GenBank/DDBJ databases">
        <title>Draft genome sequence of Brevundimonas diminuta.</title>
        <authorList>
            <person name="Brown P.J.B."/>
            <person name="Buechlein A."/>
            <person name="Hemmerich C."/>
            <person name="Brun Y.V."/>
        </authorList>
    </citation>
    <scope>NUCLEOTIDE SEQUENCE [LARGE SCALE GENOMIC DNA]</scope>
    <source>
        <strain evidence="9">C19</strain>
    </source>
</reference>
<keyword evidence="4" id="KW-0326">Glycosidase</keyword>
<dbReference type="HOGENOM" id="CLU_004180_1_0_5"/>
<comment type="similarity">
    <text evidence="6">Belongs to the glycosyl hydrolase 74 family.</text>
</comment>
<dbReference type="SUPFAM" id="SSF110296">
    <property type="entry name" value="Oligoxyloglucan reducing end-specific cellobiohydrolase"/>
    <property type="match status" value="2"/>
</dbReference>
<feature type="signal peptide" evidence="7">
    <location>
        <begin position="1"/>
        <end position="21"/>
    </location>
</feature>
<dbReference type="STRING" id="715226.ABI_45550"/>
<evidence type="ECO:0000256" key="1">
    <source>
        <dbReference type="ARBA" id="ARBA00022729"/>
    </source>
</evidence>
<dbReference type="GO" id="GO:0016798">
    <property type="term" value="F:hydrolase activity, acting on glycosyl bonds"/>
    <property type="evidence" value="ECO:0007669"/>
    <property type="project" value="UniProtKB-KW"/>
</dbReference>
<dbReference type="OrthoDB" id="9764804at2"/>
<dbReference type="CDD" id="cd15482">
    <property type="entry name" value="Sialidase_non-viral"/>
    <property type="match status" value="1"/>
</dbReference>
<name>F4QTQ8_9CAUL</name>
<keyword evidence="3" id="KW-0119">Carbohydrate metabolism</keyword>
<evidence type="ECO:0000256" key="4">
    <source>
        <dbReference type="ARBA" id="ARBA00023295"/>
    </source>
</evidence>
<dbReference type="InterPro" id="IPR052025">
    <property type="entry name" value="Xyloglucanase_GH74"/>
</dbReference>
<protein>
    <submittedName>
        <fullName evidence="8">BNR/Asp-box repeat family protein</fullName>
    </submittedName>
</protein>
<dbReference type="GO" id="GO:0010411">
    <property type="term" value="P:xyloglucan metabolic process"/>
    <property type="evidence" value="ECO:0007669"/>
    <property type="project" value="TreeGrafter"/>
</dbReference>
<dbReference type="Proteomes" id="UP000006512">
    <property type="component" value="Unassembled WGS sequence"/>
</dbReference>
<proteinExistence type="inferred from homology"/>
<keyword evidence="9" id="KW-1185">Reference proteome</keyword>
<gene>
    <name evidence="8" type="ORF">ABI_45550</name>
</gene>
<evidence type="ECO:0000256" key="5">
    <source>
        <dbReference type="ARBA" id="ARBA00023326"/>
    </source>
</evidence>
<dbReference type="PANTHER" id="PTHR43739:SF2">
    <property type="entry name" value="OLIGOXYLOGLUCAN-REDUCING END-SPECIFIC XYLOGLUCANASE-RELATED"/>
    <property type="match status" value="1"/>
</dbReference>
<organism evidence="8 9">
    <name type="scientific">Asticcacaulis biprosthecium C19</name>
    <dbReference type="NCBI Taxonomy" id="715226"/>
    <lineage>
        <taxon>Bacteria</taxon>
        <taxon>Pseudomonadati</taxon>
        <taxon>Pseudomonadota</taxon>
        <taxon>Alphaproteobacteria</taxon>
        <taxon>Caulobacterales</taxon>
        <taxon>Caulobacteraceae</taxon>
        <taxon>Asticcacaulis</taxon>
    </lineage>
</organism>
<evidence type="ECO:0000313" key="9">
    <source>
        <dbReference type="Proteomes" id="UP000006512"/>
    </source>
</evidence>
<feature type="chain" id="PRO_5003314454" evidence="7">
    <location>
        <begin position="22"/>
        <end position="717"/>
    </location>
</feature>
<accession>F4QTQ8</accession>
<dbReference type="Gene3D" id="2.130.10.10">
    <property type="entry name" value="YVTN repeat-like/Quinoprotein amine dehydrogenase"/>
    <property type="match status" value="2"/>
</dbReference>
<keyword evidence="1 7" id="KW-0732">Signal</keyword>
<keyword evidence="2" id="KW-0378">Hydrolase</keyword>
<evidence type="ECO:0000256" key="3">
    <source>
        <dbReference type="ARBA" id="ARBA00023277"/>
    </source>
</evidence>
<dbReference type="eggNOG" id="COG4447">
    <property type="taxonomic scope" value="Bacteria"/>
</dbReference>
<dbReference type="GO" id="GO:0000272">
    <property type="term" value="P:polysaccharide catabolic process"/>
    <property type="evidence" value="ECO:0007669"/>
    <property type="project" value="UniProtKB-KW"/>
</dbReference>
<evidence type="ECO:0000256" key="2">
    <source>
        <dbReference type="ARBA" id="ARBA00022801"/>
    </source>
</evidence>
<keyword evidence="5" id="KW-0624">Polysaccharide degradation</keyword>